<protein>
    <submittedName>
        <fullName evidence="1">Uncharacterized protein</fullName>
    </submittedName>
</protein>
<comment type="caution">
    <text evidence="1">The sequence shown here is derived from an EMBL/GenBank/DDBJ whole genome shotgun (WGS) entry which is preliminary data.</text>
</comment>
<name>A0ACC0HYB2_9ERIC</name>
<reference evidence="1 2" key="1">
    <citation type="journal article" date="2022" name="Plant J.">
        <title>Chromosome-level genome of Camellia lanceoleosa provides a valuable resource for understanding genome evolution and self-incompatibility.</title>
        <authorList>
            <person name="Gong W."/>
            <person name="Xiao S."/>
            <person name="Wang L."/>
            <person name="Liao Z."/>
            <person name="Chang Y."/>
            <person name="Mo W."/>
            <person name="Hu G."/>
            <person name="Li W."/>
            <person name="Zhao G."/>
            <person name="Zhu H."/>
            <person name="Hu X."/>
            <person name="Ji K."/>
            <person name="Xiang X."/>
            <person name="Song Q."/>
            <person name="Yuan D."/>
            <person name="Jin S."/>
            <person name="Zhang L."/>
        </authorList>
    </citation>
    <scope>NUCLEOTIDE SEQUENCE [LARGE SCALE GENOMIC DNA]</scope>
    <source>
        <strain evidence="1">SQ_2022a</strain>
    </source>
</reference>
<sequence>MLRNPRCCVTHPDIFQQPWAIVSPTPTSYRAKILRRAHGHHQASKALPQKHPSFSGFSTSPNRPNRLNQPGRNEGGESDGKGFNCWLFGKSKRKKVWKRDGKCDDDDDDDNDGNCFDCLIGVIKIKDNTKNNNEETRSTSSSVNGVSSETVGLNRRRIGGGFVKRRKSCDNWQPSLQSVIED</sequence>
<evidence type="ECO:0000313" key="2">
    <source>
        <dbReference type="Proteomes" id="UP001060215"/>
    </source>
</evidence>
<gene>
    <name evidence="1" type="ORF">LOK49_LG04G02452</name>
</gene>
<organism evidence="1 2">
    <name type="scientific">Camellia lanceoleosa</name>
    <dbReference type="NCBI Taxonomy" id="1840588"/>
    <lineage>
        <taxon>Eukaryota</taxon>
        <taxon>Viridiplantae</taxon>
        <taxon>Streptophyta</taxon>
        <taxon>Embryophyta</taxon>
        <taxon>Tracheophyta</taxon>
        <taxon>Spermatophyta</taxon>
        <taxon>Magnoliopsida</taxon>
        <taxon>eudicotyledons</taxon>
        <taxon>Gunneridae</taxon>
        <taxon>Pentapetalae</taxon>
        <taxon>asterids</taxon>
        <taxon>Ericales</taxon>
        <taxon>Theaceae</taxon>
        <taxon>Camellia</taxon>
    </lineage>
</organism>
<proteinExistence type="predicted"/>
<dbReference type="EMBL" id="CM045759">
    <property type="protein sequence ID" value="KAI8018064.1"/>
    <property type="molecule type" value="Genomic_DNA"/>
</dbReference>
<accession>A0ACC0HYB2</accession>
<dbReference type="Proteomes" id="UP001060215">
    <property type="component" value="Chromosome 2"/>
</dbReference>
<keyword evidence="2" id="KW-1185">Reference proteome</keyword>
<evidence type="ECO:0000313" key="1">
    <source>
        <dbReference type="EMBL" id="KAI8018064.1"/>
    </source>
</evidence>